<dbReference type="PANTHER" id="PTHR48207">
    <property type="entry name" value="SUCCINATE--HYDROXYMETHYLGLUTARATE COA-TRANSFERASE"/>
    <property type="match status" value="1"/>
</dbReference>
<evidence type="ECO:0000313" key="3">
    <source>
        <dbReference type="Proteomes" id="UP000482155"/>
    </source>
</evidence>
<dbReference type="EMBL" id="JAAIVB010000085">
    <property type="protein sequence ID" value="NEX64836.1"/>
    <property type="molecule type" value="Genomic_DNA"/>
</dbReference>
<organism evidence="2 3">
    <name type="scientific">Noviherbaspirillum galbum</name>
    <dbReference type="NCBI Taxonomy" id="2709383"/>
    <lineage>
        <taxon>Bacteria</taxon>
        <taxon>Pseudomonadati</taxon>
        <taxon>Pseudomonadota</taxon>
        <taxon>Betaproteobacteria</taxon>
        <taxon>Burkholderiales</taxon>
        <taxon>Oxalobacteraceae</taxon>
        <taxon>Noviherbaspirillum</taxon>
    </lineage>
</organism>
<keyword evidence="1 2" id="KW-0808">Transferase</keyword>
<dbReference type="InterPro" id="IPR044855">
    <property type="entry name" value="CoA-Trfase_III_dom3_sf"/>
</dbReference>
<dbReference type="Proteomes" id="UP000482155">
    <property type="component" value="Unassembled WGS sequence"/>
</dbReference>
<evidence type="ECO:0000313" key="2">
    <source>
        <dbReference type="EMBL" id="NEX64836.1"/>
    </source>
</evidence>
<comment type="caution">
    <text evidence="2">The sequence shown here is derived from an EMBL/GenBank/DDBJ whole genome shotgun (WGS) entry which is preliminary data.</text>
</comment>
<keyword evidence="3" id="KW-1185">Reference proteome</keyword>
<gene>
    <name evidence="2" type="ORF">G3574_27460</name>
</gene>
<name>A0A6B3SYV1_9BURK</name>
<dbReference type="InterPro" id="IPR050483">
    <property type="entry name" value="CoA-transferase_III_domain"/>
</dbReference>
<dbReference type="Pfam" id="PF02515">
    <property type="entry name" value="CoA_transf_3"/>
    <property type="match status" value="1"/>
</dbReference>
<dbReference type="InterPro" id="IPR023606">
    <property type="entry name" value="CoA-Trfase_III_dom_1_sf"/>
</dbReference>
<dbReference type="PANTHER" id="PTHR48207:SF3">
    <property type="entry name" value="SUCCINATE--HYDROXYMETHYLGLUTARATE COA-TRANSFERASE"/>
    <property type="match status" value="1"/>
</dbReference>
<reference evidence="2 3" key="1">
    <citation type="submission" date="2020-02" db="EMBL/GenBank/DDBJ databases">
        <authorList>
            <person name="Kim M.K."/>
        </authorList>
    </citation>
    <scope>NUCLEOTIDE SEQUENCE [LARGE SCALE GENOMIC DNA]</scope>
    <source>
        <strain evidence="2 3">17J57-3</strain>
    </source>
</reference>
<dbReference type="GO" id="GO:0008410">
    <property type="term" value="F:CoA-transferase activity"/>
    <property type="evidence" value="ECO:0007669"/>
    <property type="project" value="TreeGrafter"/>
</dbReference>
<sequence>MTGPLSGVKVIDLSAVVSGPMAAGMLAEQGADVIKIEPPGGDMSRRVGPAKGDISAMFMAINRGKRSIALDLKLAQARELLHEFIRGADILIENFRPGTMARLGLSYEEVRKSNPGLIYLSISGFGQSGPYSHARVYDYVIQAASGFADAHGNAETGTPGLLPTLMCDKLTALHAAQALCAALHARHVSGEGQKIELAMLDASIAFLWPEAMYNQSFLEDPPPRAPEFGANQKPWQCRNGWFTSMTPQPDEFAAFCRGFGRPELTQDPRFATMEARRRNYQALREILDPIALEQDVDVFVERLVKEGAPVGRVNVKSGLGNDPQVRHNGTISRYAMGDVGLVQLPRAAAVFGGTPGPDGLHAPHVGQHGRELLEELGKEPGEIEALIGAGVVCGVVPLD</sequence>
<protein>
    <submittedName>
        <fullName evidence="2">CoA transferase</fullName>
    </submittedName>
</protein>
<accession>A0A6B3SYV1</accession>
<dbReference type="RefSeq" id="WP_163968756.1">
    <property type="nucleotide sequence ID" value="NZ_JAAIVB010000085.1"/>
</dbReference>
<proteinExistence type="predicted"/>
<dbReference type="SUPFAM" id="SSF89796">
    <property type="entry name" value="CoA-transferase family III (CaiB/BaiF)"/>
    <property type="match status" value="1"/>
</dbReference>
<dbReference type="AlphaFoldDB" id="A0A6B3SYV1"/>
<dbReference type="InterPro" id="IPR003673">
    <property type="entry name" value="CoA-Trfase_fam_III"/>
</dbReference>
<dbReference type="Gene3D" id="3.30.1540.10">
    <property type="entry name" value="formyl-coa transferase, domain 3"/>
    <property type="match status" value="1"/>
</dbReference>
<dbReference type="Gene3D" id="3.40.50.10540">
    <property type="entry name" value="Crotonobetainyl-coa:carnitine coa-transferase, domain 1"/>
    <property type="match status" value="1"/>
</dbReference>
<evidence type="ECO:0000256" key="1">
    <source>
        <dbReference type="ARBA" id="ARBA00022679"/>
    </source>
</evidence>